<dbReference type="RefSeq" id="WP_126148888.1">
    <property type="nucleotide sequence ID" value="NZ_JBHTMH010000001.1"/>
</dbReference>
<keyword evidence="1" id="KW-0472">Membrane</keyword>
<organism evidence="2 3">
    <name type="scientific">Devosia equisanguinis</name>
    <dbReference type="NCBI Taxonomy" id="2490941"/>
    <lineage>
        <taxon>Bacteria</taxon>
        <taxon>Pseudomonadati</taxon>
        <taxon>Pseudomonadota</taxon>
        <taxon>Alphaproteobacteria</taxon>
        <taxon>Hyphomicrobiales</taxon>
        <taxon>Devosiaceae</taxon>
        <taxon>Devosia</taxon>
    </lineage>
</organism>
<dbReference type="EMBL" id="UZWD01000004">
    <property type="protein sequence ID" value="VDS03302.1"/>
    <property type="molecule type" value="Genomic_DNA"/>
</dbReference>
<keyword evidence="3" id="KW-1185">Reference proteome</keyword>
<dbReference type="AlphaFoldDB" id="A0A3S4GFF6"/>
<accession>A0A3S4GFF6</accession>
<keyword evidence="1" id="KW-1133">Transmembrane helix</keyword>
<evidence type="ECO:0000313" key="3">
    <source>
        <dbReference type="Proteomes" id="UP000268844"/>
    </source>
</evidence>
<evidence type="ECO:0000256" key="1">
    <source>
        <dbReference type="SAM" id="Phobius"/>
    </source>
</evidence>
<protein>
    <submittedName>
        <fullName evidence="2">Uncharacterized protein</fullName>
    </submittedName>
</protein>
<evidence type="ECO:0000313" key="2">
    <source>
        <dbReference type="EMBL" id="VDS03302.1"/>
    </source>
</evidence>
<proteinExistence type="predicted"/>
<sequence>MTISAGKIVREIGTALAVLAIYVLTMLAPLHQAAGLQRDLAALGYDAIGVWSVCAPLTETDGPDGKGTLQIKCPAAGIGKNDLAAILPTPIVFGLLPASGPVVFALDFKTALIRPVEHPRQPRAPPVQA</sequence>
<name>A0A3S4GFF6_9HYPH</name>
<reference evidence="2 3" key="1">
    <citation type="submission" date="2018-12" db="EMBL/GenBank/DDBJ databases">
        <authorList>
            <person name="Criscuolo A."/>
        </authorList>
    </citation>
    <scope>NUCLEOTIDE SEQUENCE [LARGE SCALE GENOMIC DNA]</scope>
    <source>
        <strain evidence="2">ACIP1116281</strain>
    </source>
</reference>
<gene>
    <name evidence="2" type="ORF">DEVEQU_00423</name>
</gene>
<feature type="transmembrane region" description="Helical" evidence="1">
    <location>
        <begin position="12"/>
        <end position="30"/>
    </location>
</feature>
<dbReference type="Proteomes" id="UP000268844">
    <property type="component" value="Unassembled WGS sequence"/>
</dbReference>
<dbReference type="OrthoDB" id="7950620at2"/>
<keyword evidence="1" id="KW-0812">Transmembrane</keyword>